<evidence type="ECO:0000313" key="1">
    <source>
        <dbReference type="EMBL" id="KHN68992.1"/>
    </source>
</evidence>
<accession>A0A0B2UIV6</accession>
<dbReference type="EMBL" id="JOKQ01000011">
    <property type="protein sequence ID" value="KHN68992.1"/>
    <property type="molecule type" value="Genomic_DNA"/>
</dbReference>
<proteinExistence type="predicted"/>
<comment type="caution">
    <text evidence="1">The sequence shown here is derived from an EMBL/GenBank/DDBJ whole genome shotgun (WGS) entry which is preliminary data.</text>
</comment>
<gene>
    <name evidence="1" type="ORF">M896_110200</name>
</gene>
<reference evidence="1 2" key="1">
    <citation type="journal article" date="2014" name="MBio">
        <title>The Ordospora colligata genome; evolution of extreme reduction in microsporidia and host-to-parasite horizontal gene transfer.</title>
        <authorList>
            <person name="Pombert J.-F."/>
            <person name="Haag K.L."/>
            <person name="Beidas S."/>
            <person name="Ebert D."/>
            <person name="Keeling P.J."/>
        </authorList>
    </citation>
    <scope>NUCLEOTIDE SEQUENCE [LARGE SCALE GENOMIC DNA]</scope>
    <source>
        <strain evidence="1 2">OC4</strain>
    </source>
</reference>
<evidence type="ECO:0008006" key="3">
    <source>
        <dbReference type="Google" id="ProtNLM"/>
    </source>
</evidence>
<dbReference type="OrthoDB" id="2191090at2759"/>
<sequence>MQIFSWPAPPIIGMGIPPEIPCEYTSFGIEYSVVGGSPVSTSFERSKFDMDKLRMLVDLSFSTFAELIACPFDANELVDNIKSIHIEINQILNGSKKTEAIGEMLRIRNQHVKNRNMLAEDVKRQISNFEI</sequence>
<evidence type="ECO:0000313" key="2">
    <source>
        <dbReference type="Proteomes" id="UP000031056"/>
    </source>
</evidence>
<dbReference type="InParanoid" id="A0A0B2UIV6"/>
<dbReference type="GeneID" id="26262491"/>
<keyword evidence="2" id="KW-1185">Reference proteome</keyword>
<dbReference type="RefSeq" id="XP_014563034.1">
    <property type="nucleotide sequence ID" value="XM_014707548.1"/>
</dbReference>
<dbReference type="AlphaFoldDB" id="A0A0B2UIV6"/>
<dbReference type="HOGENOM" id="CLU_158768_0_0_1"/>
<dbReference type="Proteomes" id="UP000031056">
    <property type="component" value="Unassembled WGS sequence"/>
</dbReference>
<name>A0A0B2UIV6_9MICR</name>
<organism evidence="1 2">
    <name type="scientific">Ordospora colligata OC4</name>
    <dbReference type="NCBI Taxonomy" id="1354746"/>
    <lineage>
        <taxon>Eukaryota</taxon>
        <taxon>Fungi</taxon>
        <taxon>Fungi incertae sedis</taxon>
        <taxon>Microsporidia</taxon>
        <taxon>Ordosporidae</taxon>
        <taxon>Ordospora</taxon>
    </lineage>
</organism>
<dbReference type="VEuPathDB" id="MicrosporidiaDB:M896_110200"/>
<protein>
    <recommendedName>
        <fullName evidence="3">Mediator of RNA polymerase II transcription subunit 7</fullName>
    </recommendedName>
</protein>